<name>A0A1G2A5X7_9BACT</name>
<sequence>MKKAKIILLVCVVIIIIFGFVLSQQSSEKNTSNENKFKEVTNAYEVLMNEYDDKEFQDQKQKIQNYITASSQFTNLQQNSLLEESYYNFGEIYKVENTSDKVLTTPHLTASTNLYQCISNNTDDILKIIPIIETDNKMAKSLMYYVDDFCKLPTNCNLDKNDLYLKFVGIIHRKDYGVWYYYLTDEDGSPKLNNSWVSLHCSYQNGLCALTGVFFNSKECSPEGVINSENDYSYIPLNDLELK</sequence>
<comment type="caution">
    <text evidence="1">The sequence shown here is derived from an EMBL/GenBank/DDBJ whole genome shotgun (WGS) entry which is preliminary data.</text>
</comment>
<gene>
    <name evidence="1" type="ORF">A3H61_00785</name>
</gene>
<protein>
    <submittedName>
        <fullName evidence="1">Uncharacterized protein</fullName>
    </submittedName>
</protein>
<dbReference type="Proteomes" id="UP000178315">
    <property type="component" value="Unassembled WGS sequence"/>
</dbReference>
<proteinExistence type="predicted"/>
<organism evidence="1 2">
    <name type="scientific">Candidatus Jacksonbacteria bacterium RIFCSPLOWO2_02_FULL_44_20</name>
    <dbReference type="NCBI Taxonomy" id="1798460"/>
    <lineage>
        <taxon>Bacteria</taxon>
        <taxon>Candidatus Jacksoniibacteriota</taxon>
    </lineage>
</organism>
<dbReference type="EMBL" id="MHJU01000038">
    <property type="protein sequence ID" value="OGY72303.1"/>
    <property type="molecule type" value="Genomic_DNA"/>
</dbReference>
<accession>A0A1G2A5X7</accession>
<reference evidence="1 2" key="1">
    <citation type="journal article" date="2016" name="Nat. Commun.">
        <title>Thousands of microbial genomes shed light on interconnected biogeochemical processes in an aquifer system.</title>
        <authorList>
            <person name="Anantharaman K."/>
            <person name="Brown C.T."/>
            <person name="Hug L.A."/>
            <person name="Sharon I."/>
            <person name="Castelle C.J."/>
            <person name="Probst A.J."/>
            <person name="Thomas B.C."/>
            <person name="Singh A."/>
            <person name="Wilkins M.J."/>
            <person name="Karaoz U."/>
            <person name="Brodie E.L."/>
            <person name="Williams K.H."/>
            <person name="Hubbard S.S."/>
            <person name="Banfield J.F."/>
        </authorList>
    </citation>
    <scope>NUCLEOTIDE SEQUENCE [LARGE SCALE GENOMIC DNA]</scope>
</reference>
<evidence type="ECO:0000313" key="2">
    <source>
        <dbReference type="Proteomes" id="UP000178315"/>
    </source>
</evidence>
<evidence type="ECO:0000313" key="1">
    <source>
        <dbReference type="EMBL" id="OGY72303.1"/>
    </source>
</evidence>
<dbReference type="AlphaFoldDB" id="A0A1G2A5X7"/>